<dbReference type="AlphaFoldDB" id="A0A844GNY4"/>
<comment type="caution">
    <text evidence="1">The sequence shown here is derived from an EMBL/GenBank/DDBJ whole genome shotgun (WGS) entry which is preliminary data.</text>
</comment>
<sequence>MKSKVYYKVVVGSSLYHQCQSWALKRSHIRGEWLLHIEFEGRPEIFVRRWVKKTGNILLNPLGNNKWLVKVPVDK</sequence>
<dbReference type="EMBL" id="WMIA01000001">
    <property type="protein sequence ID" value="MTF37540.1"/>
    <property type="molecule type" value="Genomic_DNA"/>
</dbReference>
<protein>
    <submittedName>
        <fullName evidence="1">Uncharacterized protein</fullName>
    </submittedName>
</protein>
<organism evidence="1 2">
    <name type="scientific">Cyanobacterium aponinum 0216</name>
    <dbReference type="NCBI Taxonomy" id="2676140"/>
    <lineage>
        <taxon>Bacteria</taxon>
        <taxon>Bacillati</taxon>
        <taxon>Cyanobacteriota</taxon>
        <taxon>Cyanophyceae</taxon>
        <taxon>Oscillatoriophycideae</taxon>
        <taxon>Chroococcales</taxon>
        <taxon>Geminocystaceae</taxon>
        <taxon>Cyanobacterium</taxon>
    </lineage>
</organism>
<name>A0A844GNY4_9CHRO</name>
<evidence type="ECO:0000313" key="2">
    <source>
        <dbReference type="Proteomes" id="UP000437131"/>
    </source>
</evidence>
<dbReference type="RefSeq" id="WP_133117750.1">
    <property type="nucleotide sequence ID" value="NZ_WMIA01000001.1"/>
</dbReference>
<accession>A0A844GNY4</accession>
<evidence type="ECO:0000313" key="1">
    <source>
        <dbReference type="EMBL" id="MTF37540.1"/>
    </source>
</evidence>
<dbReference type="Proteomes" id="UP000437131">
    <property type="component" value="Unassembled WGS sequence"/>
</dbReference>
<reference evidence="1 2" key="1">
    <citation type="submission" date="2019-11" db="EMBL/GenBank/DDBJ databases">
        <title>Isolation of a new High Light Tolerant Cyanobacteria.</title>
        <authorList>
            <person name="Dobson Z."/>
            <person name="Vaughn N."/>
            <person name="Vaughn M."/>
            <person name="Fromme P."/>
            <person name="Mazor Y."/>
        </authorList>
    </citation>
    <scope>NUCLEOTIDE SEQUENCE [LARGE SCALE GENOMIC DNA]</scope>
    <source>
        <strain evidence="1 2">0216</strain>
    </source>
</reference>
<gene>
    <name evidence="1" type="ORF">GGC33_01135</name>
</gene>
<proteinExistence type="predicted"/>